<organism evidence="1 2">
    <name type="scientific">Haloarcula rubripromontorii</name>
    <dbReference type="NCBI Taxonomy" id="1705562"/>
    <lineage>
        <taxon>Archaea</taxon>
        <taxon>Methanobacteriati</taxon>
        <taxon>Methanobacteriota</taxon>
        <taxon>Stenosarchaea group</taxon>
        <taxon>Halobacteria</taxon>
        <taxon>Halobacteriales</taxon>
        <taxon>Haloarculaceae</taxon>
        <taxon>Haloarcula</taxon>
    </lineage>
</organism>
<name>A0A0M9AN00_9EURY</name>
<dbReference type="EMBL" id="LIUF01000002">
    <property type="protein sequence ID" value="KOX94145.1"/>
    <property type="molecule type" value="Genomic_DNA"/>
</dbReference>
<keyword evidence="2" id="KW-1185">Reference proteome</keyword>
<dbReference type="OrthoDB" id="338984at2157"/>
<dbReference type="SUPFAM" id="SSF53335">
    <property type="entry name" value="S-adenosyl-L-methionine-dependent methyltransferases"/>
    <property type="match status" value="1"/>
</dbReference>
<comment type="caution">
    <text evidence="1">The sequence shown here is derived from an EMBL/GenBank/DDBJ whole genome shotgun (WGS) entry which is preliminary data.</text>
</comment>
<dbReference type="RefSeq" id="WP_053967819.1">
    <property type="nucleotide sequence ID" value="NZ_LIUF01000002.1"/>
</dbReference>
<protein>
    <recommendedName>
        <fullName evidence="3">Methyltransferase type 12</fullName>
    </recommendedName>
</protein>
<proteinExistence type="predicted"/>
<dbReference type="Proteomes" id="UP000037729">
    <property type="component" value="Unassembled WGS sequence"/>
</dbReference>
<gene>
    <name evidence="1" type="ORF">AMS69_09580</name>
</gene>
<dbReference type="PATRIC" id="fig|1705562.3.peg.3023"/>
<evidence type="ECO:0008006" key="3">
    <source>
        <dbReference type="Google" id="ProtNLM"/>
    </source>
</evidence>
<accession>A0A0M9AN00</accession>
<dbReference type="AlphaFoldDB" id="A0A0M9AN00"/>
<sequence length="312" mass="34843">MTKSFQRYLRAKRTVDDRALDRRLVKLLREQLADRAADSDGPLRVLEIGAGIGTMLTRFLDWDVLPAGEVHYTAVDIQSENVAHLPDHIRDWAADRQTSVRDGPLVLASENRRIEIETVQAEAVAHATAADSEYDLLIGAALLDILDRQELPTLLEPLAPGGLYYFPLTFDGATRFQPSHPADRTVERLYHEHMDGKQGGDSRAGSDVLGRLQRLDGTALSAVAGSDWIVRPIDGSYPADEAYFLRYILDTIEDAVGEVADRDFEGLDDWLAGRREQVAAAELLYHTHQLDFLGRIVTRRSSGESWPSPRMK</sequence>
<dbReference type="STRING" id="1705562.AMS69_09580"/>
<evidence type="ECO:0000313" key="1">
    <source>
        <dbReference type="EMBL" id="KOX94145.1"/>
    </source>
</evidence>
<dbReference type="InterPro" id="IPR029063">
    <property type="entry name" value="SAM-dependent_MTases_sf"/>
</dbReference>
<evidence type="ECO:0000313" key="2">
    <source>
        <dbReference type="Proteomes" id="UP000037729"/>
    </source>
</evidence>
<reference evidence="1 2" key="1">
    <citation type="submission" date="2015-08" db="EMBL/GenBank/DDBJ databases">
        <title>Genomes of Isolates from Cabo Rojo, PR.</title>
        <authorList>
            <person name="Sanchez-Nieves R.L."/>
            <person name="Montalvo-Rodriguez R."/>
        </authorList>
    </citation>
    <scope>NUCLEOTIDE SEQUENCE [LARGE SCALE GENOMIC DNA]</scope>
    <source>
        <strain evidence="1 2">SL3</strain>
    </source>
</reference>
<dbReference type="Gene3D" id="3.40.50.150">
    <property type="entry name" value="Vaccinia Virus protein VP39"/>
    <property type="match status" value="1"/>
</dbReference>